<dbReference type="AlphaFoldDB" id="A0A433QRQ6"/>
<proteinExistence type="predicted"/>
<name>A0A433QRQ6_9FUNG</name>
<reference evidence="1 2" key="1">
    <citation type="journal article" date="2018" name="New Phytol.">
        <title>Phylogenomics of Endogonaceae and evolution of mycorrhizas within Mucoromycota.</title>
        <authorList>
            <person name="Chang Y."/>
            <person name="Desiro A."/>
            <person name="Na H."/>
            <person name="Sandor L."/>
            <person name="Lipzen A."/>
            <person name="Clum A."/>
            <person name="Barry K."/>
            <person name="Grigoriev I.V."/>
            <person name="Martin F.M."/>
            <person name="Stajich J.E."/>
            <person name="Smith M.E."/>
            <person name="Bonito G."/>
            <person name="Spatafora J.W."/>
        </authorList>
    </citation>
    <scope>NUCLEOTIDE SEQUENCE [LARGE SCALE GENOMIC DNA]</scope>
    <source>
        <strain evidence="1 2">AD002</strain>
    </source>
</reference>
<sequence length="72" mass="8458">MEQLEHGIQTKDEGFKKFQCFYVNFQHVVVDSGAYEFWSSFGKAFPKRNSASLDNRCEHFPRPFQKGARPVR</sequence>
<protein>
    <submittedName>
        <fullName evidence="1">Uncharacterized protein</fullName>
    </submittedName>
</protein>
<gene>
    <name evidence="1" type="ORF">BC938DRAFT_475337</name>
</gene>
<organism evidence="1 2">
    <name type="scientific">Jimgerdemannia flammicorona</name>
    <dbReference type="NCBI Taxonomy" id="994334"/>
    <lineage>
        <taxon>Eukaryota</taxon>
        <taxon>Fungi</taxon>
        <taxon>Fungi incertae sedis</taxon>
        <taxon>Mucoromycota</taxon>
        <taxon>Mucoromycotina</taxon>
        <taxon>Endogonomycetes</taxon>
        <taxon>Endogonales</taxon>
        <taxon>Endogonaceae</taxon>
        <taxon>Jimgerdemannia</taxon>
    </lineage>
</organism>
<dbReference type="EMBL" id="RBNJ01002037">
    <property type="protein sequence ID" value="RUS32463.1"/>
    <property type="molecule type" value="Genomic_DNA"/>
</dbReference>
<evidence type="ECO:0000313" key="1">
    <source>
        <dbReference type="EMBL" id="RUS32463.1"/>
    </source>
</evidence>
<comment type="caution">
    <text evidence="1">The sequence shown here is derived from an EMBL/GenBank/DDBJ whole genome shotgun (WGS) entry which is preliminary data.</text>
</comment>
<accession>A0A433QRQ6</accession>
<dbReference type="Proteomes" id="UP000274822">
    <property type="component" value="Unassembled WGS sequence"/>
</dbReference>
<keyword evidence="2" id="KW-1185">Reference proteome</keyword>
<evidence type="ECO:0000313" key="2">
    <source>
        <dbReference type="Proteomes" id="UP000274822"/>
    </source>
</evidence>